<dbReference type="Proteomes" id="UP000249886">
    <property type="component" value="Unassembled WGS sequence"/>
</dbReference>
<keyword evidence="1" id="KW-1133">Transmembrane helix</keyword>
<reference evidence="2 3" key="1">
    <citation type="submission" date="2018-06" db="EMBL/GenBank/DDBJ databases">
        <authorList>
            <consortium name="Pathogen Informatics"/>
            <person name="Doyle S."/>
        </authorList>
    </citation>
    <scope>NUCLEOTIDE SEQUENCE [LARGE SCALE GENOMIC DNA]</scope>
    <source>
        <strain evidence="2 3">NCTC10254</strain>
    </source>
</reference>
<sequence length="184" mass="20729">MGELQVQEIEAIDDYDSSGIAWPWVAIAGACLLLVALLQIEGAALSCLILVASFLLSRYHPYSQETAALKASIVLSREDIEDTLRKYEDFLYKNDTESIADRTLHRPALADENCTDPDISSFHFLASTSRRFVPRLNDRLSRNLSIQQLESLLKLTDVRALELKEAWLQARQSAQRLGKNYQAS</sequence>
<feature type="transmembrane region" description="Helical" evidence="1">
    <location>
        <begin position="24"/>
        <end position="56"/>
    </location>
</feature>
<evidence type="ECO:0000313" key="2">
    <source>
        <dbReference type="EMBL" id="SPW30765.1"/>
    </source>
</evidence>
<dbReference type="AlphaFoldDB" id="A0A3S4YEG8"/>
<proteinExistence type="predicted"/>
<evidence type="ECO:0000256" key="1">
    <source>
        <dbReference type="SAM" id="Phobius"/>
    </source>
</evidence>
<keyword evidence="1" id="KW-0812">Transmembrane</keyword>
<dbReference type="GeneID" id="84574083"/>
<name>A0A3S4YEG8_9CORY</name>
<comment type="caution">
    <text evidence="2">The sequence shown here is derived from an EMBL/GenBank/DDBJ whole genome shotgun (WGS) entry which is preliminary data.</text>
</comment>
<protein>
    <submittedName>
        <fullName evidence="2">Uncharacterized protein</fullName>
    </submittedName>
</protein>
<gene>
    <name evidence="2" type="ORF">NCTC10254_01873</name>
</gene>
<accession>A0A3S4YEG8</accession>
<keyword evidence="1" id="KW-0472">Membrane</keyword>
<dbReference type="EMBL" id="UARK01000023">
    <property type="protein sequence ID" value="SPW30765.1"/>
    <property type="molecule type" value="Genomic_DNA"/>
</dbReference>
<dbReference type="RefSeq" id="WP_005520857.1">
    <property type="nucleotide sequence ID" value="NZ_CAJPQJ010000004.1"/>
</dbReference>
<organism evidence="2 3">
    <name type="scientific">Corynebacterium matruchotii</name>
    <dbReference type="NCBI Taxonomy" id="43768"/>
    <lineage>
        <taxon>Bacteria</taxon>
        <taxon>Bacillati</taxon>
        <taxon>Actinomycetota</taxon>
        <taxon>Actinomycetes</taxon>
        <taxon>Mycobacteriales</taxon>
        <taxon>Corynebacteriaceae</taxon>
        <taxon>Corynebacterium</taxon>
    </lineage>
</organism>
<evidence type="ECO:0000313" key="3">
    <source>
        <dbReference type="Proteomes" id="UP000249886"/>
    </source>
</evidence>